<dbReference type="Pfam" id="PF13442">
    <property type="entry name" value="Cytochrome_CBB3"/>
    <property type="match status" value="1"/>
</dbReference>
<dbReference type="Proteomes" id="UP000188357">
    <property type="component" value="Unassembled WGS sequence"/>
</dbReference>
<dbReference type="InterPro" id="IPR009056">
    <property type="entry name" value="Cyt_c-like_dom"/>
</dbReference>
<keyword evidence="1" id="KW-0349">Heme</keyword>
<dbReference type="AlphaFoldDB" id="A0A1R4GWH1"/>
<evidence type="ECO:0000259" key="5">
    <source>
        <dbReference type="Pfam" id="PF13442"/>
    </source>
</evidence>
<keyword evidence="2" id="KW-0479">Metal-binding</keyword>
<feature type="domain" description="Cytochrome c" evidence="5">
    <location>
        <begin position="26"/>
        <end position="100"/>
    </location>
</feature>
<dbReference type="STRING" id="1945521.A1232T_01590"/>
<keyword evidence="7" id="KW-1185">Reference proteome</keyword>
<dbReference type="PANTHER" id="PTHR40942">
    <property type="match status" value="1"/>
</dbReference>
<dbReference type="GO" id="GO:0020037">
    <property type="term" value="F:heme binding"/>
    <property type="evidence" value="ECO:0007669"/>
    <property type="project" value="InterPro"/>
</dbReference>
<evidence type="ECO:0000313" key="7">
    <source>
        <dbReference type="Proteomes" id="UP000188357"/>
    </source>
</evidence>
<reference evidence="6 7" key="1">
    <citation type="submission" date="2017-02" db="EMBL/GenBank/DDBJ databases">
        <authorList>
            <person name="Peterson S.W."/>
        </authorList>
    </citation>
    <scope>NUCLEOTIDE SEQUENCE [LARGE SCALE GENOMIC DNA]</scope>
    <source>
        <strain evidence="6">Psychrobacter_piechaudii</strain>
    </source>
</reference>
<proteinExistence type="predicted"/>
<dbReference type="GO" id="GO:0009055">
    <property type="term" value="F:electron transfer activity"/>
    <property type="evidence" value="ECO:0007669"/>
    <property type="project" value="InterPro"/>
</dbReference>
<dbReference type="PANTHER" id="PTHR40942:SF2">
    <property type="entry name" value="CYTOCHROME-RELATED"/>
    <property type="match status" value="1"/>
</dbReference>
<feature type="chain" id="PRO_5013091292" evidence="4">
    <location>
        <begin position="24"/>
        <end position="102"/>
    </location>
</feature>
<keyword evidence="3" id="KW-0408">Iron</keyword>
<evidence type="ECO:0000256" key="4">
    <source>
        <dbReference type="SAM" id="SignalP"/>
    </source>
</evidence>
<dbReference type="SUPFAM" id="SSF46626">
    <property type="entry name" value="Cytochrome c"/>
    <property type="match status" value="1"/>
</dbReference>
<evidence type="ECO:0000256" key="3">
    <source>
        <dbReference type="ARBA" id="ARBA00023004"/>
    </source>
</evidence>
<protein>
    <submittedName>
        <fullName evidence="6">Cytochrome c5</fullName>
    </submittedName>
</protein>
<dbReference type="RefSeq" id="WP_077451317.1">
    <property type="nucleotide sequence ID" value="NZ_FUGE01000154.1"/>
</dbReference>
<gene>
    <name evidence="6" type="ORF">A1232T_01590</name>
</gene>
<keyword evidence="4" id="KW-0732">Signal</keyword>
<dbReference type="OrthoDB" id="9814708at2"/>
<evidence type="ECO:0000256" key="1">
    <source>
        <dbReference type="ARBA" id="ARBA00022617"/>
    </source>
</evidence>
<sequence>MKFNKVLLPVVATLMLSSIPILGNADVAKRYETSCATCHSSGAFKAPQKGDTQYWQKLKSEKGMPALVESVRAGGKQMPAGGLCGDCKTSKDYAELIEYMSK</sequence>
<evidence type="ECO:0000313" key="6">
    <source>
        <dbReference type="EMBL" id="SJM72172.1"/>
    </source>
</evidence>
<dbReference type="Gene3D" id="1.10.760.10">
    <property type="entry name" value="Cytochrome c-like domain"/>
    <property type="match status" value="1"/>
</dbReference>
<organism evidence="6 7">
    <name type="scientific">Psychrobacter piechaudii</name>
    <dbReference type="NCBI Taxonomy" id="1945521"/>
    <lineage>
        <taxon>Bacteria</taxon>
        <taxon>Pseudomonadati</taxon>
        <taxon>Pseudomonadota</taxon>
        <taxon>Gammaproteobacteria</taxon>
        <taxon>Moraxellales</taxon>
        <taxon>Moraxellaceae</taxon>
        <taxon>Psychrobacter</taxon>
    </lineage>
</organism>
<name>A0A1R4GWH1_9GAMM</name>
<dbReference type="GO" id="GO:0046872">
    <property type="term" value="F:metal ion binding"/>
    <property type="evidence" value="ECO:0007669"/>
    <property type="project" value="UniProtKB-KW"/>
</dbReference>
<feature type="signal peptide" evidence="4">
    <location>
        <begin position="1"/>
        <end position="23"/>
    </location>
</feature>
<accession>A0A1R4GWH1</accession>
<dbReference type="InterPro" id="IPR036909">
    <property type="entry name" value="Cyt_c-like_dom_sf"/>
</dbReference>
<dbReference type="EMBL" id="FUGE01000154">
    <property type="protein sequence ID" value="SJM72172.1"/>
    <property type="molecule type" value="Genomic_DNA"/>
</dbReference>
<evidence type="ECO:0000256" key="2">
    <source>
        <dbReference type="ARBA" id="ARBA00022723"/>
    </source>
</evidence>